<dbReference type="Pfam" id="PF02525">
    <property type="entry name" value="Flavodoxin_2"/>
    <property type="match status" value="1"/>
</dbReference>
<dbReference type="KEGG" id="baqk:QN215_05095"/>
<organism evidence="4">
    <name type="scientific">Bifidobacterium aquikefiricola</name>
    <dbReference type="NCBI Taxonomy" id="3059038"/>
    <lineage>
        <taxon>Bacteria</taxon>
        <taxon>Bacillati</taxon>
        <taxon>Actinomycetota</taxon>
        <taxon>Actinomycetes</taxon>
        <taxon>Bifidobacteriales</taxon>
        <taxon>Bifidobacteriaceae</taxon>
        <taxon>Bifidobacterium</taxon>
    </lineage>
</organism>
<reference evidence="4" key="1">
    <citation type="submission" date="2023-07" db="EMBL/GenBank/DDBJ databases">
        <title>Bifidobacterium aquikefiriaerophilum sp. nov. and Bifidobacterium eccum sp. nov., isolated from water kefir.</title>
        <authorList>
            <person name="Breselge S."/>
            <person name="Bellassi P."/>
            <person name="Barcenilla C."/>
            <person name="Alvarez-Ordonez A."/>
            <person name="Morelli L."/>
            <person name="Cotter P.D."/>
        </authorList>
    </citation>
    <scope>NUCLEOTIDE SEQUENCE</scope>
    <source>
        <strain evidence="4">WK041_4_12</strain>
    </source>
</reference>
<sequence length="203" mass="22583">MKVLAITSNPKTDSLTNAVADAFLNGATASGAEAELLDLHRIGFNPVYTNEDREHYLGRAPFPSDVVPLQAQIADSDVIAVVFPIYWYAMPAMMKGFFERVLCRGFAYRRDGLPGALVGKTVRIFVLCGDSEEWYRTSGMDDALQLQICERTFKHYCRVDDVELHYVDGLIMGDDSHEAIESANAQLRQIRIMGETITASHSS</sequence>
<dbReference type="RefSeq" id="WP_369343290.1">
    <property type="nucleotide sequence ID" value="NZ_CP129674.1"/>
</dbReference>
<evidence type="ECO:0000259" key="3">
    <source>
        <dbReference type="Pfam" id="PF02525"/>
    </source>
</evidence>
<dbReference type="PANTHER" id="PTHR10204:SF34">
    <property type="entry name" value="NAD(P)H DEHYDROGENASE [QUINONE] 1 ISOFORM 1"/>
    <property type="match status" value="1"/>
</dbReference>
<dbReference type="InterPro" id="IPR029039">
    <property type="entry name" value="Flavoprotein-like_sf"/>
</dbReference>
<proteinExistence type="inferred from homology"/>
<accession>A0AB39U4K3</accession>
<dbReference type="SUPFAM" id="SSF52218">
    <property type="entry name" value="Flavoproteins"/>
    <property type="match status" value="1"/>
</dbReference>
<dbReference type="AlphaFoldDB" id="A0AB39U4K3"/>
<dbReference type="EMBL" id="CP129674">
    <property type="protein sequence ID" value="XDS43695.1"/>
    <property type="molecule type" value="Genomic_DNA"/>
</dbReference>
<dbReference type="EC" id="1.6.99.-" evidence="4"/>
<dbReference type="PANTHER" id="PTHR10204">
    <property type="entry name" value="NAD P H OXIDOREDUCTASE-RELATED"/>
    <property type="match status" value="1"/>
</dbReference>
<protein>
    <submittedName>
        <fullName evidence="4">NAD(P)H-dependent oxidoreductase</fullName>
        <ecNumber evidence="4">1.-.-.-</ecNumber>
        <ecNumber evidence="4">1.6.99.-</ecNumber>
    </submittedName>
</protein>
<evidence type="ECO:0000256" key="1">
    <source>
        <dbReference type="ARBA" id="ARBA00006252"/>
    </source>
</evidence>
<dbReference type="GO" id="GO:0003955">
    <property type="term" value="F:NAD(P)H dehydrogenase (quinone) activity"/>
    <property type="evidence" value="ECO:0007669"/>
    <property type="project" value="TreeGrafter"/>
</dbReference>
<feature type="domain" description="Flavodoxin-like fold" evidence="3">
    <location>
        <begin position="1"/>
        <end position="189"/>
    </location>
</feature>
<name>A0AB39U4K3_9BIFI</name>
<gene>
    <name evidence="4" type="ORF">QN215_05095</name>
</gene>
<dbReference type="InterPro" id="IPR051545">
    <property type="entry name" value="NAD(P)H_dehydrogenase_qn"/>
</dbReference>
<keyword evidence="2 4" id="KW-0560">Oxidoreductase</keyword>
<evidence type="ECO:0000313" key="4">
    <source>
        <dbReference type="EMBL" id="XDS43695.1"/>
    </source>
</evidence>
<dbReference type="InterPro" id="IPR003680">
    <property type="entry name" value="Flavodoxin_fold"/>
</dbReference>
<dbReference type="Gene3D" id="3.40.50.360">
    <property type="match status" value="1"/>
</dbReference>
<dbReference type="GO" id="GO:0005829">
    <property type="term" value="C:cytosol"/>
    <property type="evidence" value="ECO:0007669"/>
    <property type="project" value="TreeGrafter"/>
</dbReference>
<comment type="similarity">
    <text evidence="1">Belongs to the NAD(P)H dehydrogenase (quinone) family.</text>
</comment>
<evidence type="ECO:0000256" key="2">
    <source>
        <dbReference type="ARBA" id="ARBA00023002"/>
    </source>
</evidence>
<dbReference type="EC" id="1.-.-.-" evidence="4"/>